<gene>
    <name evidence="4" type="ORF">MAGMO_1268</name>
</gene>
<name>A0A1S7LET0_MAGMO</name>
<dbReference type="EMBL" id="LO017727">
    <property type="protein sequence ID" value="CRH05460.1"/>
    <property type="molecule type" value="Genomic_DNA"/>
</dbReference>
<dbReference type="Gene3D" id="3.40.190.10">
    <property type="entry name" value="Periplasmic binding protein-like II"/>
    <property type="match status" value="2"/>
</dbReference>
<keyword evidence="1 2" id="KW-0732">Signal</keyword>
<dbReference type="PANTHER" id="PTHR35936:SF25">
    <property type="entry name" value="ABC TRANSPORTER SUBSTRATE-BINDING PROTEIN"/>
    <property type="match status" value="1"/>
</dbReference>
<feature type="chain" id="PRO_5012345474" evidence="2">
    <location>
        <begin position="27"/>
        <end position="268"/>
    </location>
</feature>
<dbReference type="AlphaFoldDB" id="A0A1S7LET0"/>
<evidence type="ECO:0000259" key="3">
    <source>
        <dbReference type="Pfam" id="PF00497"/>
    </source>
</evidence>
<organism evidence="4">
    <name type="scientific">Magnetococcus massalia (strain MO-1)</name>
    <dbReference type="NCBI Taxonomy" id="451514"/>
    <lineage>
        <taxon>Bacteria</taxon>
        <taxon>Pseudomonadati</taxon>
        <taxon>Pseudomonadota</taxon>
        <taxon>Magnetococcia</taxon>
        <taxon>Magnetococcales</taxon>
        <taxon>Magnetococcaceae</taxon>
        <taxon>Magnetococcus</taxon>
    </lineage>
</organism>
<evidence type="ECO:0000313" key="4">
    <source>
        <dbReference type="EMBL" id="CRH05460.1"/>
    </source>
</evidence>
<protein>
    <submittedName>
        <fullName evidence="4">Putative ABC transporter, periplasmic domain</fullName>
    </submittedName>
</protein>
<evidence type="ECO:0000256" key="2">
    <source>
        <dbReference type="SAM" id="SignalP"/>
    </source>
</evidence>
<dbReference type="InterPro" id="IPR001638">
    <property type="entry name" value="Solute-binding_3/MltF_N"/>
</dbReference>
<evidence type="ECO:0000256" key="1">
    <source>
        <dbReference type="ARBA" id="ARBA00022729"/>
    </source>
</evidence>
<feature type="signal peptide" evidence="2">
    <location>
        <begin position="1"/>
        <end position="26"/>
    </location>
</feature>
<dbReference type="Pfam" id="PF00497">
    <property type="entry name" value="SBP_bac_3"/>
    <property type="match status" value="1"/>
</dbReference>
<accession>A0A1S7LET0</accession>
<proteinExistence type="predicted"/>
<reference evidence="4" key="1">
    <citation type="submission" date="2015-04" db="EMBL/GenBank/DDBJ databases">
        <authorList>
            <person name="Syromyatnikov M.Y."/>
            <person name="Popov V.N."/>
        </authorList>
    </citation>
    <scope>NUCLEOTIDE SEQUENCE</scope>
    <source>
        <strain evidence="4">MO-1</strain>
    </source>
</reference>
<feature type="domain" description="Solute-binding protein family 3/N-terminal" evidence="3">
    <location>
        <begin position="40"/>
        <end position="259"/>
    </location>
</feature>
<sequence length="268" mass="30520">MRRSVWKSIWLGCLAILAVAVTPAKAVEKPLLDQDVITLVADEWCPYNCAENAQMPGYLVEIARAAFAFKGRKVEYKVMPWSRALKLVNINYIHGALGAVPEEAPYLHYPRLSLGFSEDVFLTQKANNWRFEGPRSLLGMHIGLTKDYFYGEMLETVFRRPQVRLTYVGGENTQNQLTLLLMADQIDAFIEDTNVIRHAARQMGMEKELRWAGQSGEQVSISIGFQPTALGKQLSQELDEGLERLRESGELARILKRYGLKDWQKTWP</sequence>
<dbReference type="PANTHER" id="PTHR35936">
    <property type="entry name" value="MEMBRANE-BOUND LYTIC MUREIN TRANSGLYCOSYLASE F"/>
    <property type="match status" value="1"/>
</dbReference>
<dbReference type="SUPFAM" id="SSF53850">
    <property type="entry name" value="Periplasmic binding protein-like II"/>
    <property type="match status" value="1"/>
</dbReference>